<evidence type="ECO:0000256" key="3">
    <source>
        <dbReference type="ARBA" id="ARBA00023163"/>
    </source>
</evidence>
<feature type="domain" description="Cell division control protein 73 C-terminal" evidence="6">
    <location>
        <begin position="262"/>
        <end position="430"/>
    </location>
</feature>
<evidence type="ECO:0000256" key="5">
    <source>
        <dbReference type="SAM" id="MobiDB-lite"/>
    </source>
</evidence>
<dbReference type="InterPro" id="IPR007852">
    <property type="entry name" value="Cdc73/Parafibromin"/>
</dbReference>
<name>A0ABR1JPJ3_9AGAR</name>
<evidence type="ECO:0000256" key="1">
    <source>
        <dbReference type="ARBA" id="ARBA00004123"/>
    </source>
</evidence>
<evidence type="ECO:0000256" key="2">
    <source>
        <dbReference type="ARBA" id="ARBA00010427"/>
    </source>
</evidence>
<keyword evidence="8" id="KW-1185">Reference proteome</keyword>
<dbReference type="Pfam" id="PF05179">
    <property type="entry name" value="CDC73_C"/>
    <property type="match status" value="1"/>
</dbReference>
<dbReference type="PANTHER" id="PTHR12466">
    <property type="entry name" value="CDC73 DOMAIN PROTEIN"/>
    <property type="match status" value="1"/>
</dbReference>
<dbReference type="InterPro" id="IPR031336">
    <property type="entry name" value="CDC73_C"/>
</dbReference>
<comment type="similarity">
    <text evidence="2">Belongs to the CDC73 family.</text>
</comment>
<proteinExistence type="inferred from homology"/>
<protein>
    <submittedName>
        <fullName evidence="7">Accessory factor associated with RNA polymerase II</fullName>
    </submittedName>
</protein>
<dbReference type="Gene3D" id="3.40.50.11990">
    <property type="entry name" value="RNA polymerase II accessory factor, Cdc73 C-terminal domain"/>
    <property type="match status" value="1"/>
</dbReference>
<feature type="compositionally biased region" description="Low complexity" evidence="5">
    <location>
        <begin position="136"/>
        <end position="173"/>
    </location>
</feature>
<evidence type="ECO:0000256" key="4">
    <source>
        <dbReference type="ARBA" id="ARBA00023242"/>
    </source>
</evidence>
<dbReference type="EMBL" id="JBANRG010000009">
    <property type="protein sequence ID" value="KAK7463586.1"/>
    <property type="molecule type" value="Genomic_DNA"/>
</dbReference>
<gene>
    <name evidence="7" type="primary">CDC73</name>
    <name evidence="7" type="ORF">VKT23_006932</name>
</gene>
<accession>A0ABR1JPJ3</accession>
<keyword evidence="3" id="KW-0804">Transcription</keyword>
<dbReference type="PANTHER" id="PTHR12466:SF8">
    <property type="entry name" value="PARAFIBROMIN"/>
    <property type="match status" value="1"/>
</dbReference>
<comment type="caution">
    <text evidence="7">The sequence shown here is derived from an EMBL/GenBank/DDBJ whole genome shotgun (WGS) entry which is preliminary data.</text>
</comment>
<organism evidence="7 8">
    <name type="scientific">Marasmiellus scandens</name>
    <dbReference type="NCBI Taxonomy" id="2682957"/>
    <lineage>
        <taxon>Eukaryota</taxon>
        <taxon>Fungi</taxon>
        <taxon>Dikarya</taxon>
        <taxon>Basidiomycota</taxon>
        <taxon>Agaricomycotina</taxon>
        <taxon>Agaricomycetes</taxon>
        <taxon>Agaricomycetidae</taxon>
        <taxon>Agaricales</taxon>
        <taxon>Marasmiineae</taxon>
        <taxon>Omphalotaceae</taxon>
        <taxon>Marasmiellus</taxon>
    </lineage>
</organism>
<feature type="region of interest" description="Disordered" evidence="5">
    <location>
        <begin position="235"/>
        <end position="256"/>
    </location>
</feature>
<comment type="subcellular location">
    <subcellularLocation>
        <location evidence="1">Nucleus</location>
    </subcellularLocation>
</comment>
<evidence type="ECO:0000313" key="8">
    <source>
        <dbReference type="Proteomes" id="UP001498398"/>
    </source>
</evidence>
<sequence>MSDALSSLRSAIQSKASISFAAADGSPAQNLASATHIVLPSSQSFPKSTPTRLRKGSNEFYALEAVYLAWLLRNATSAEYMKQVRDNGVPTGFVSVTERKGVVDWLEGNVDDLPGRIAGALPTGSSLSTSGAPKESTTPPGTPPRSTFAASLPSGSQQKSSSSAFAPSGVSSSTAPVSPQKRRYVPDAADGEAVKKIRQQEVELRDRSTVLRGFKANNFSSVSQVYAEKLKKLKEASRSGAAPPIPVTPTPDPKLQARKARNNYPIIIISSSPTALVTMHNVKRFLQESTFEQSQAARARATAEGNSRPDDLIPIYRKLTTIDSSGRESSTQAKYFIVDSVEALSKFGADAWDRVICVMTTGQAWQFRPYKWSEPRILFHHVKGVYVSWANDPPNHKIKDWNVTELKIDQHRRHVDKSTVAHFWKILDDWTLANKPWLMKT</sequence>
<evidence type="ECO:0000313" key="7">
    <source>
        <dbReference type="EMBL" id="KAK7463586.1"/>
    </source>
</evidence>
<dbReference type="Proteomes" id="UP001498398">
    <property type="component" value="Unassembled WGS sequence"/>
</dbReference>
<evidence type="ECO:0000259" key="6">
    <source>
        <dbReference type="Pfam" id="PF05179"/>
    </source>
</evidence>
<feature type="compositionally biased region" description="Pro residues" evidence="5">
    <location>
        <begin position="243"/>
        <end position="252"/>
    </location>
</feature>
<dbReference type="InterPro" id="IPR038103">
    <property type="entry name" value="CDC73_C_sf"/>
</dbReference>
<keyword evidence="4" id="KW-0539">Nucleus</keyword>
<reference evidence="7 8" key="1">
    <citation type="submission" date="2024-01" db="EMBL/GenBank/DDBJ databases">
        <title>A draft genome for the cacao thread blight pathogen Marasmiellus scandens.</title>
        <authorList>
            <person name="Baruah I.K."/>
            <person name="Leung J."/>
            <person name="Bukari Y."/>
            <person name="Amoako-Attah I."/>
            <person name="Meinhardt L.W."/>
            <person name="Bailey B.A."/>
            <person name="Cohen S.P."/>
        </authorList>
    </citation>
    <scope>NUCLEOTIDE SEQUENCE [LARGE SCALE GENOMIC DNA]</scope>
    <source>
        <strain evidence="7 8">GH-19</strain>
    </source>
</reference>
<feature type="region of interest" description="Disordered" evidence="5">
    <location>
        <begin position="116"/>
        <end position="192"/>
    </location>
</feature>